<reference evidence="1" key="1">
    <citation type="journal article" date="2014" name="Front. Microbiol.">
        <title>High frequency of phylogenetically diverse reductive dehalogenase-homologous genes in deep subseafloor sedimentary metagenomes.</title>
        <authorList>
            <person name="Kawai M."/>
            <person name="Futagami T."/>
            <person name="Toyoda A."/>
            <person name="Takaki Y."/>
            <person name="Nishi S."/>
            <person name="Hori S."/>
            <person name="Arai W."/>
            <person name="Tsubouchi T."/>
            <person name="Morono Y."/>
            <person name="Uchiyama I."/>
            <person name="Ito T."/>
            <person name="Fujiyama A."/>
            <person name="Inagaki F."/>
            <person name="Takami H."/>
        </authorList>
    </citation>
    <scope>NUCLEOTIDE SEQUENCE</scope>
    <source>
        <strain evidence="1">Expedition CK06-06</strain>
    </source>
</reference>
<evidence type="ECO:0000313" key="1">
    <source>
        <dbReference type="EMBL" id="GAH09237.1"/>
    </source>
</evidence>
<accession>X1CN80</accession>
<proteinExistence type="predicted"/>
<gene>
    <name evidence="1" type="ORF">S01H4_53909</name>
</gene>
<dbReference type="EMBL" id="BART01030966">
    <property type="protein sequence ID" value="GAH09237.1"/>
    <property type="molecule type" value="Genomic_DNA"/>
</dbReference>
<protein>
    <submittedName>
        <fullName evidence="1">Uncharacterized protein</fullName>
    </submittedName>
</protein>
<dbReference type="AlphaFoldDB" id="X1CN80"/>
<sequence>MVNLFLITFIIPLTPIGSRFEVGSSKIIILGFIVKTEAIATLCFSPPVAQLDRAQDS</sequence>
<dbReference type="AntiFam" id="ANF00062">
    <property type="entry name" value="Shadow ORF (opposite ABC transporter protein)"/>
</dbReference>
<name>X1CN80_9ZZZZ</name>
<organism evidence="1">
    <name type="scientific">marine sediment metagenome</name>
    <dbReference type="NCBI Taxonomy" id="412755"/>
    <lineage>
        <taxon>unclassified sequences</taxon>
        <taxon>metagenomes</taxon>
        <taxon>ecological metagenomes</taxon>
    </lineage>
</organism>
<comment type="caution">
    <text evidence="1">The sequence shown here is derived from an EMBL/GenBank/DDBJ whole genome shotgun (WGS) entry which is preliminary data.</text>
</comment>